<dbReference type="RefSeq" id="WP_018393096.1">
    <property type="nucleotide sequence ID" value="NZ_LQWZ01000012.1"/>
</dbReference>
<proteinExistence type="predicted"/>
<reference evidence="4 5" key="1">
    <citation type="submission" date="2016-01" db="EMBL/GenBank/DDBJ databases">
        <title>Investigation of taxonomic status of Bacillus aminovorans.</title>
        <authorList>
            <person name="Verma A."/>
            <person name="Pal Y."/>
            <person name="Krishnamurthi S."/>
        </authorList>
    </citation>
    <scope>NUCLEOTIDE SEQUENCE [LARGE SCALE GENOMIC DNA]</scope>
    <source>
        <strain evidence="4 5">DSM 4337</strain>
    </source>
</reference>
<keyword evidence="2" id="KW-0472">Membrane</keyword>
<dbReference type="InterPro" id="IPR000073">
    <property type="entry name" value="AB_hydrolase_1"/>
</dbReference>
<evidence type="ECO:0000313" key="4">
    <source>
        <dbReference type="EMBL" id="OAH57641.1"/>
    </source>
</evidence>
<dbReference type="PANTHER" id="PTHR43798:SF31">
    <property type="entry name" value="AB HYDROLASE SUPERFAMILY PROTEIN YCLE"/>
    <property type="match status" value="1"/>
</dbReference>
<evidence type="ECO:0000256" key="2">
    <source>
        <dbReference type="SAM" id="Phobius"/>
    </source>
</evidence>
<evidence type="ECO:0000313" key="5">
    <source>
        <dbReference type="Proteomes" id="UP000077271"/>
    </source>
</evidence>
<accession>A0A177KYL2</accession>
<feature type="transmembrane region" description="Helical" evidence="2">
    <location>
        <begin position="129"/>
        <end position="149"/>
    </location>
</feature>
<dbReference type="SUPFAM" id="SSF53474">
    <property type="entry name" value="alpha/beta-Hydrolases"/>
    <property type="match status" value="1"/>
</dbReference>
<dbReference type="AlphaFoldDB" id="A0A177KYL2"/>
<dbReference type="GO" id="GO:0016020">
    <property type="term" value="C:membrane"/>
    <property type="evidence" value="ECO:0007669"/>
    <property type="project" value="TreeGrafter"/>
</dbReference>
<dbReference type="InterPro" id="IPR029058">
    <property type="entry name" value="AB_hydrolase_fold"/>
</dbReference>
<dbReference type="InterPro" id="IPR050266">
    <property type="entry name" value="AB_hydrolase_sf"/>
</dbReference>
<dbReference type="GO" id="GO:0016787">
    <property type="term" value="F:hydrolase activity"/>
    <property type="evidence" value="ECO:0007669"/>
    <property type="project" value="UniProtKB-KW"/>
</dbReference>
<sequence>MKTCSTLDGLYYEIQGSGDTLIFLHGIGGTHQMFAPQVEALSHHFQTLTVDLLGSGRSKSVMERSYLDAHLKSIRFLMQQLKIGQAIFVGLSYGGIVAQAFAIRHPEKVKKMVLIDTYANVFPRDAAEFRLMLLAGVVVTVGWAPKSWIKMLNYLSPYKRWHLAQEQMVSIFQTCRAKEMTVQLLEVFGMDFTHKLTELKMPVLVIAGDKLPAVVDKSKEIVENLVNGELLVVRDSFDPTNLCQPEIVSAAILAFLREKTPV</sequence>
<dbReference type="Gene3D" id="3.40.50.1820">
    <property type="entry name" value="alpha/beta hydrolase"/>
    <property type="match status" value="1"/>
</dbReference>
<dbReference type="OrthoDB" id="9805423at2"/>
<protein>
    <recommendedName>
        <fullName evidence="3">AB hydrolase-1 domain-containing protein</fullName>
    </recommendedName>
</protein>
<feature type="transmembrane region" description="Helical" evidence="2">
    <location>
        <begin position="83"/>
        <end position="103"/>
    </location>
</feature>
<name>A0A177KYL2_9BACI</name>
<organism evidence="4 5">
    <name type="scientific">Domibacillus aminovorans</name>
    <dbReference type="NCBI Taxonomy" id="29332"/>
    <lineage>
        <taxon>Bacteria</taxon>
        <taxon>Bacillati</taxon>
        <taxon>Bacillota</taxon>
        <taxon>Bacilli</taxon>
        <taxon>Bacillales</taxon>
        <taxon>Bacillaceae</taxon>
        <taxon>Domibacillus</taxon>
    </lineage>
</organism>
<keyword evidence="1" id="KW-0378">Hydrolase</keyword>
<gene>
    <name evidence="4" type="ORF">AWH48_01080</name>
</gene>
<keyword evidence="2" id="KW-0812">Transmembrane</keyword>
<dbReference type="Proteomes" id="UP000077271">
    <property type="component" value="Unassembled WGS sequence"/>
</dbReference>
<feature type="domain" description="AB hydrolase-1" evidence="3">
    <location>
        <begin position="20"/>
        <end position="134"/>
    </location>
</feature>
<dbReference type="Pfam" id="PF00561">
    <property type="entry name" value="Abhydrolase_1"/>
    <property type="match status" value="1"/>
</dbReference>
<keyword evidence="2" id="KW-1133">Transmembrane helix</keyword>
<evidence type="ECO:0000259" key="3">
    <source>
        <dbReference type="Pfam" id="PF00561"/>
    </source>
</evidence>
<evidence type="ECO:0000256" key="1">
    <source>
        <dbReference type="ARBA" id="ARBA00022801"/>
    </source>
</evidence>
<dbReference type="PRINTS" id="PR00111">
    <property type="entry name" value="ABHYDROLASE"/>
</dbReference>
<comment type="caution">
    <text evidence="4">The sequence shown here is derived from an EMBL/GenBank/DDBJ whole genome shotgun (WGS) entry which is preliminary data.</text>
</comment>
<dbReference type="EMBL" id="LQWZ01000012">
    <property type="protein sequence ID" value="OAH57641.1"/>
    <property type="molecule type" value="Genomic_DNA"/>
</dbReference>
<dbReference type="PANTHER" id="PTHR43798">
    <property type="entry name" value="MONOACYLGLYCEROL LIPASE"/>
    <property type="match status" value="1"/>
</dbReference>